<dbReference type="OrthoDB" id="438224at2759"/>
<reference evidence="3 4" key="1">
    <citation type="journal article" date="2016" name="Sci. Rep.">
        <title>Peltaster fructicola genome reveals evolution from an invasive phytopathogen to an ectophytic parasite.</title>
        <authorList>
            <person name="Xu C."/>
            <person name="Chen H."/>
            <person name="Gleason M.L."/>
            <person name="Xu J.R."/>
            <person name="Liu H."/>
            <person name="Zhang R."/>
            <person name="Sun G."/>
        </authorList>
    </citation>
    <scope>NUCLEOTIDE SEQUENCE [LARGE SCALE GENOMIC DNA]</scope>
    <source>
        <strain evidence="3 4">LNHT1506</strain>
    </source>
</reference>
<dbReference type="GO" id="GO:0031934">
    <property type="term" value="C:mating-type region heterochromatin"/>
    <property type="evidence" value="ECO:0007669"/>
    <property type="project" value="TreeGrafter"/>
</dbReference>
<dbReference type="PANTHER" id="PTHR38046">
    <property type="entry name" value="CRYPTIC LOCI REGULATOR 2"/>
    <property type="match status" value="1"/>
</dbReference>
<dbReference type="PANTHER" id="PTHR38046:SF1">
    <property type="entry name" value="CRYPTIC LOCI REGULATOR 2"/>
    <property type="match status" value="1"/>
</dbReference>
<dbReference type="GO" id="GO:0030466">
    <property type="term" value="P:silent mating-type cassette heterochromatin formation"/>
    <property type="evidence" value="ECO:0007669"/>
    <property type="project" value="TreeGrafter"/>
</dbReference>
<evidence type="ECO:0000259" key="2">
    <source>
        <dbReference type="Pfam" id="PF16761"/>
    </source>
</evidence>
<dbReference type="GO" id="GO:0033553">
    <property type="term" value="C:rDNA heterochromatin"/>
    <property type="evidence" value="ECO:0007669"/>
    <property type="project" value="TreeGrafter"/>
</dbReference>
<evidence type="ECO:0000256" key="1">
    <source>
        <dbReference type="SAM" id="MobiDB-lite"/>
    </source>
</evidence>
<feature type="compositionally biased region" description="Polar residues" evidence="1">
    <location>
        <begin position="129"/>
        <end position="153"/>
    </location>
</feature>
<evidence type="ECO:0000313" key="4">
    <source>
        <dbReference type="Proteomes" id="UP000503462"/>
    </source>
</evidence>
<gene>
    <name evidence="3" type="ORF">AMS68_003732</name>
</gene>
<sequence length="253" mass="28606">MARIKYLTIGEHVSDGLTSRWPAKDSLSRNDDKVLYQVGKWLARDRHLSQSNTEYKLNQFPAGYAAFEKPPRQDGTGQVDRYIYGHPQGCFDSAKKFTVHLLAIERNNLADCECVRCGGKHKHKKSTKQRSSTLITPNQRRQQKLASTSPLSTEQRREQAPSPLSDEVPHSSDGSAPEYLADQFGQLVDRLGQLQYKLPIDCALEEPSVPVWLYTMETIAHSLRKLQQQPSYCPRPGEMVLLAANLRVDDTLV</sequence>
<dbReference type="InterPro" id="IPR031915">
    <property type="entry name" value="Clr2_N"/>
</dbReference>
<dbReference type="InterPro" id="IPR038986">
    <property type="entry name" value="Clr2"/>
</dbReference>
<name>A0A6H0XU92_9PEZI</name>
<dbReference type="GO" id="GO:0070824">
    <property type="term" value="C:SHREC complex"/>
    <property type="evidence" value="ECO:0007669"/>
    <property type="project" value="InterPro"/>
</dbReference>
<proteinExistence type="predicted"/>
<dbReference type="Pfam" id="PF16761">
    <property type="entry name" value="Clr2_transil"/>
    <property type="match status" value="1"/>
</dbReference>
<dbReference type="AlphaFoldDB" id="A0A6H0XU92"/>
<evidence type="ECO:0000313" key="3">
    <source>
        <dbReference type="EMBL" id="QIW98214.1"/>
    </source>
</evidence>
<keyword evidence="4" id="KW-1185">Reference proteome</keyword>
<feature type="region of interest" description="Disordered" evidence="1">
    <location>
        <begin position="123"/>
        <end position="176"/>
    </location>
</feature>
<dbReference type="EMBL" id="CP051140">
    <property type="protein sequence ID" value="QIW98214.1"/>
    <property type="molecule type" value="Genomic_DNA"/>
</dbReference>
<feature type="domain" description="Cryptic loci regulator 2 N-terminal" evidence="2">
    <location>
        <begin position="55"/>
        <end position="117"/>
    </location>
</feature>
<accession>A0A6H0XU92</accession>
<protein>
    <recommendedName>
        <fullName evidence="2">Cryptic loci regulator 2 N-terminal domain-containing protein</fullName>
    </recommendedName>
</protein>
<organism evidence="3 4">
    <name type="scientific">Peltaster fructicola</name>
    <dbReference type="NCBI Taxonomy" id="286661"/>
    <lineage>
        <taxon>Eukaryota</taxon>
        <taxon>Fungi</taxon>
        <taxon>Dikarya</taxon>
        <taxon>Ascomycota</taxon>
        <taxon>Pezizomycotina</taxon>
        <taxon>Dothideomycetes</taxon>
        <taxon>Dothideomycetes incertae sedis</taxon>
        <taxon>Peltaster</taxon>
    </lineage>
</organism>
<dbReference type="Proteomes" id="UP000503462">
    <property type="component" value="Chromosome 2"/>
</dbReference>